<dbReference type="GO" id="GO:0046872">
    <property type="term" value="F:metal ion binding"/>
    <property type="evidence" value="ECO:0007669"/>
    <property type="project" value="UniProtKB-KW"/>
</dbReference>
<dbReference type="PANTHER" id="PTHR22749">
    <property type="entry name" value="RIBOFLAVIN KINASE/FMN ADENYLYLTRANSFERASE"/>
    <property type="match status" value="1"/>
</dbReference>
<dbReference type="SMART" id="SM00904">
    <property type="entry name" value="Flavokinase"/>
    <property type="match status" value="1"/>
</dbReference>
<evidence type="ECO:0000256" key="16">
    <source>
        <dbReference type="ARBA" id="ARBA00077632"/>
    </source>
</evidence>
<dbReference type="FunFam" id="2.40.30.30:FF:000002">
    <property type="entry name" value="Riboflavin kinase, putative"/>
    <property type="match status" value="1"/>
</dbReference>
<comment type="pathway">
    <text evidence="2">Cofactor biosynthesis; FMN biosynthesis; FMN from riboflavin (ATP route): step 1/1.</text>
</comment>
<reference evidence="18 19" key="1">
    <citation type="journal article" date="2014" name="Nat. Commun.">
        <title>Molecular traces of alternative social organization in a termite genome.</title>
        <authorList>
            <person name="Terrapon N."/>
            <person name="Li C."/>
            <person name="Robertson H.M."/>
            <person name="Ji L."/>
            <person name="Meng X."/>
            <person name="Booth W."/>
            <person name="Chen Z."/>
            <person name="Childers C.P."/>
            <person name="Glastad K.M."/>
            <person name="Gokhale K."/>
            <person name="Gowin J."/>
            <person name="Gronenberg W."/>
            <person name="Hermansen R.A."/>
            <person name="Hu H."/>
            <person name="Hunt B.G."/>
            <person name="Huylmans A.K."/>
            <person name="Khalil S.M."/>
            <person name="Mitchell R.D."/>
            <person name="Munoz-Torres M.C."/>
            <person name="Mustard J.A."/>
            <person name="Pan H."/>
            <person name="Reese J.T."/>
            <person name="Scharf M.E."/>
            <person name="Sun F."/>
            <person name="Vogel H."/>
            <person name="Xiao J."/>
            <person name="Yang W."/>
            <person name="Yang Z."/>
            <person name="Yang Z."/>
            <person name="Zhou J."/>
            <person name="Zhu J."/>
            <person name="Brent C.S."/>
            <person name="Elsik C.G."/>
            <person name="Goodisman M.A."/>
            <person name="Liberles D.A."/>
            <person name="Roe R.M."/>
            <person name="Vargo E.L."/>
            <person name="Vilcinskas A."/>
            <person name="Wang J."/>
            <person name="Bornberg-Bauer E."/>
            <person name="Korb J."/>
            <person name="Zhang G."/>
            <person name="Liebig J."/>
        </authorList>
    </citation>
    <scope>NUCLEOTIDE SEQUENCE [LARGE SCALE GENOMIC DNA]</scope>
    <source>
        <tissue evidence="18">Whole organism</tissue>
    </source>
</reference>
<protein>
    <recommendedName>
        <fullName evidence="4">Riboflavin kinase</fullName>
        <ecNumber evidence="3">2.7.1.26</ecNumber>
    </recommendedName>
    <alternativeName>
        <fullName evidence="16">ATP:riboflavin 5'-phosphotransferase</fullName>
    </alternativeName>
    <alternativeName>
        <fullName evidence="13">Flavokinase</fullName>
    </alternativeName>
</protein>
<evidence type="ECO:0000256" key="10">
    <source>
        <dbReference type="ARBA" id="ARBA00022777"/>
    </source>
</evidence>
<dbReference type="Proteomes" id="UP000027135">
    <property type="component" value="Unassembled WGS sequence"/>
</dbReference>
<comment type="cofactor">
    <cofactor evidence="1">
        <name>Zn(2+)</name>
        <dbReference type="ChEBI" id="CHEBI:29105"/>
    </cofactor>
</comment>
<comment type="catalytic activity">
    <reaction evidence="14">
        <text>riboflavin + ATP = FMN + ADP + H(+)</text>
        <dbReference type="Rhea" id="RHEA:14357"/>
        <dbReference type="ChEBI" id="CHEBI:15378"/>
        <dbReference type="ChEBI" id="CHEBI:30616"/>
        <dbReference type="ChEBI" id="CHEBI:57986"/>
        <dbReference type="ChEBI" id="CHEBI:58210"/>
        <dbReference type="ChEBI" id="CHEBI:456216"/>
        <dbReference type="EC" id="2.7.1.26"/>
    </reaction>
    <physiologicalReaction direction="left-to-right" evidence="14">
        <dbReference type="Rhea" id="RHEA:14358"/>
    </physiologicalReaction>
</comment>
<dbReference type="SUPFAM" id="SSF82114">
    <property type="entry name" value="Riboflavin kinase-like"/>
    <property type="match status" value="1"/>
</dbReference>
<feature type="domain" description="Riboflavin kinase" evidence="17">
    <location>
        <begin position="8"/>
        <end position="138"/>
    </location>
</feature>
<keyword evidence="12" id="KW-0067">ATP-binding</keyword>
<dbReference type="GO" id="GO:0009398">
    <property type="term" value="P:FMN biosynthetic process"/>
    <property type="evidence" value="ECO:0007669"/>
    <property type="project" value="UniProtKB-UniPathway"/>
</dbReference>
<organism evidence="18 19">
    <name type="scientific">Zootermopsis nevadensis</name>
    <name type="common">Dampwood termite</name>
    <dbReference type="NCBI Taxonomy" id="136037"/>
    <lineage>
        <taxon>Eukaryota</taxon>
        <taxon>Metazoa</taxon>
        <taxon>Ecdysozoa</taxon>
        <taxon>Arthropoda</taxon>
        <taxon>Hexapoda</taxon>
        <taxon>Insecta</taxon>
        <taxon>Pterygota</taxon>
        <taxon>Neoptera</taxon>
        <taxon>Polyneoptera</taxon>
        <taxon>Dictyoptera</taxon>
        <taxon>Blattodea</taxon>
        <taxon>Blattoidea</taxon>
        <taxon>Termitoidae</taxon>
        <taxon>Termopsidae</taxon>
        <taxon>Zootermopsis</taxon>
    </lineage>
</organism>
<dbReference type="GO" id="GO:0005524">
    <property type="term" value="F:ATP binding"/>
    <property type="evidence" value="ECO:0007669"/>
    <property type="project" value="UniProtKB-KW"/>
</dbReference>
<keyword evidence="9" id="KW-0547">Nucleotide-binding</keyword>
<evidence type="ECO:0000256" key="8">
    <source>
        <dbReference type="ARBA" id="ARBA00022723"/>
    </source>
</evidence>
<comment type="function">
    <text evidence="15">Catalyzes the phosphorylation of riboflavin (vitamin B2) to form flavin-mononucleotide (FMN), hence rate-limiting enzyme in the synthesis of FAD. Essential for TNF-induced reactive oxygen species (ROS) production. Through its interaction with both TNFRSF1A and CYBA, physically and functionally couples TNFRSF1A to NADPH oxidase. TNF-activation of RFK may enhance the incorporation of FAD in NADPH oxidase, a critical step for the assembly and activation of NADPH oxidase.</text>
</comment>
<dbReference type="EC" id="2.7.1.26" evidence="3"/>
<dbReference type="InterPro" id="IPR023468">
    <property type="entry name" value="Riboflavin_kinase"/>
</dbReference>
<evidence type="ECO:0000256" key="15">
    <source>
        <dbReference type="ARBA" id="ARBA00054097"/>
    </source>
</evidence>
<dbReference type="Pfam" id="PF01687">
    <property type="entry name" value="Flavokinase"/>
    <property type="match status" value="1"/>
</dbReference>
<keyword evidence="6" id="KW-0288">FMN</keyword>
<keyword evidence="19" id="KW-1185">Reference proteome</keyword>
<sequence length="169" mass="19121">MLTRSMAMKGLPYFTVGKVVKGFGRGSKDLGIPTANFPDEVVNDLPEDIGTGVYYGWATVDNGPVHKMVMSIGWNPYFKNSKKSMETHILHAFGTDFYGSQLRICIIGYVRPEMDFWTLDDLITTIKNDIDTANRQLDTAEMKAFKDHAFFQSEIIDNKIVNGNTYYIN</sequence>
<dbReference type="STRING" id="136037.A0A067R7D5"/>
<evidence type="ECO:0000256" key="7">
    <source>
        <dbReference type="ARBA" id="ARBA00022679"/>
    </source>
</evidence>
<gene>
    <name evidence="18" type="ORF">L798_06296</name>
</gene>
<keyword evidence="8" id="KW-0479">Metal-binding</keyword>
<dbReference type="GO" id="GO:0005739">
    <property type="term" value="C:mitochondrion"/>
    <property type="evidence" value="ECO:0007669"/>
    <property type="project" value="TreeGrafter"/>
</dbReference>
<evidence type="ECO:0000256" key="6">
    <source>
        <dbReference type="ARBA" id="ARBA00022643"/>
    </source>
</evidence>
<dbReference type="GO" id="GO:0009231">
    <property type="term" value="P:riboflavin biosynthetic process"/>
    <property type="evidence" value="ECO:0007669"/>
    <property type="project" value="InterPro"/>
</dbReference>
<dbReference type="UniPathway" id="UPA00276">
    <property type="reaction ID" value="UER00406"/>
</dbReference>
<name>A0A067R7D5_ZOONE</name>
<dbReference type="GO" id="GO:0008531">
    <property type="term" value="F:riboflavin kinase activity"/>
    <property type="evidence" value="ECO:0007669"/>
    <property type="project" value="UniProtKB-EC"/>
</dbReference>
<evidence type="ECO:0000256" key="14">
    <source>
        <dbReference type="ARBA" id="ARBA00050912"/>
    </source>
</evidence>
<evidence type="ECO:0000256" key="2">
    <source>
        <dbReference type="ARBA" id="ARBA00005201"/>
    </source>
</evidence>
<dbReference type="InParanoid" id="A0A067R7D5"/>
<evidence type="ECO:0000256" key="4">
    <source>
        <dbReference type="ARBA" id="ARBA00017394"/>
    </source>
</evidence>
<evidence type="ECO:0000313" key="18">
    <source>
        <dbReference type="EMBL" id="KDR19241.1"/>
    </source>
</evidence>
<keyword evidence="11" id="KW-0862">Zinc</keyword>
<dbReference type="eggNOG" id="KOG3110">
    <property type="taxonomic scope" value="Eukaryota"/>
</dbReference>
<accession>A0A067R7D5</accession>
<evidence type="ECO:0000256" key="9">
    <source>
        <dbReference type="ARBA" id="ARBA00022741"/>
    </source>
</evidence>
<dbReference type="PANTHER" id="PTHR22749:SF6">
    <property type="entry name" value="RIBOFLAVIN KINASE"/>
    <property type="match status" value="1"/>
</dbReference>
<keyword evidence="7" id="KW-0808">Transferase</keyword>
<evidence type="ECO:0000256" key="12">
    <source>
        <dbReference type="ARBA" id="ARBA00022840"/>
    </source>
</evidence>
<keyword evidence="5" id="KW-0285">Flavoprotein</keyword>
<dbReference type="FunCoup" id="A0A067R7D5">
    <property type="interactions" value="1070"/>
</dbReference>
<dbReference type="EMBL" id="KK852657">
    <property type="protein sequence ID" value="KDR19241.1"/>
    <property type="molecule type" value="Genomic_DNA"/>
</dbReference>
<evidence type="ECO:0000259" key="17">
    <source>
        <dbReference type="SMART" id="SM00904"/>
    </source>
</evidence>
<evidence type="ECO:0000256" key="5">
    <source>
        <dbReference type="ARBA" id="ARBA00022630"/>
    </source>
</evidence>
<dbReference type="AlphaFoldDB" id="A0A067R7D5"/>
<proteinExistence type="predicted"/>
<evidence type="ECO:0000256" key="11">
    <source>
        <dbReference type="ARBA" id="ARBA00022833"/>
    </source>
</evidence>
<evidence type="ECO:0000313" key="19">
    <source>
        <dbReference type="Proteomes" id="UP000027135"/>
    </source>
</evidence>
<dbReference type="InterPro" id="IPR015865">
    <property type="entry name" value="Riboflavin_kinase_bac/euk"/>
</dbReference>
<keyword evidence="10 18" id="KW-0418">Kinase</keyword>
<evidence type="ECO:0000256" key="13">
    <source>
        <dbReference type="ARBA" id="ARBA00029789"/>
    </source>
</evidence>
<evidence type="ECO:0000256" key="3">
    <source>
        <dbReference type="ARBA" id="ARBA00012105"/>
    </source>
</evidence>
<evidence type="ECO:0000256" key="1">
    <source>
        <dbReference type="ARBA" id="ARBA00001947"/>
    </source>
</evidence>
<dbReference type="Gene3D" id="2.40.30.30">
    <property type="entry name" value="Riboflavin kinase-like"/>
    <property type="match status" value="1"/>
</dbReference>
<dbReference type="OMA" id="NGEVHKM"/>
<dbReference type="InterPro" id="IPR023465">
    <property type="entry name" value="Riboflavin_kinase_dom_sf"/>
</dbReference>